<gene>
    <name evidence="11" type="ORF">EDD72_11949</name>
</gene>
<evidence type="ECO:0000256" key="9">
    <source>
        <dbReference type="ARBA" id="ARBA00048531"/>
    </source>
</evidence>
<evidence type="ECO:0000313" key="11">
    <source>
        <dbReference type="EMBL" id="TCS79928.1"/>
    </source>
</evidence>
<keyword evidence="7" id="KW-0456">Lyase</keyword>
<keyword evidence="5" id="KW-0169">Cobalamin biosynthesis</keyword>
<dbReference type="CDD" id="cd00609">
    <property type="entry name" value="AAT_like"/>
    <property type="match status" value="1"/>
</dbReference>
<dbReference type="GO" id="GO:0048472">
    <property type="term" value="F:threonine-phosphate decarboxylase activity"/>
    <property type="evidence" value="ECO:0007669"/>
    <property type="project" value="UniProtKB-EC"/>
</dbReference>
<comment type="caution">
    <text evidence="11">The sequence shown here is derived from an EMBL/GenBank/DDBJ whole genome shotgun (WGS) entry which is preliminary data.</text>
</comment>
<dbReference type="Pfam" id="PF00155">
    <property type="entry name" value="Aminotran_1_2"/>
    <property type="match status" value="1"/>
</dbReference>
<dbReference type="InterPro" id="IPR015424">
    <property type="entry name" value="PyrdxlP-dep_Trfase"/>
</dbReference>
<dbReference type="PROSITE" id="PS00105">
    <property type="entry name" value="AA_TRANSFER_CLASS_1"/>
    <property type="match status" value="1"/>
</dbReference>
<evidence type="ECO:0000259" key="10">
    <source>
        <dbReference type="Pfam" id="PF00155"/>
    </source>
</evidence>
<dbReference type="GO" id="GO:0009236">
    <property type="term" value="P:cobalamin biosynthetic process"/>
    <property type="evidence" value="ECO:0007669"/>
    <property type="project" value="UniProtKB-UniPathway"/>
</dbReference>
<dbReference type="InterPro" id="IPR004839">
    <property type="entry name" value="Aminotransferase_I/II_large"/>
</dbReference>
<dbReference type="Proteomes" id="UP000295788">
    <property type="component" value="Unassembled WGS sequence"/>
</dbReference>
<keyword evidence="12" id="KW-1185">Reference proteome</keyword>
<dbReference type="UniPathway" id="UPA00148"/>
<comment type="pathway">
    <text evidence="3">Cofactor biosynthesis; adenosylcobalamin biosynthesis.</text>
</comment>
<evidence type="ECO:0000256" key="7">
    <source>
        <dbReference type="ARBA" id="ARBA00023239"/>
    </source>
</evidence>
<dbReference type="EMBL" id="SMAB01000019">
    <property type="protein sequence ID" value="TCS79928.1"/>
    <property type="molecule type" value="Genomic_DNA"/>
</dbReference>
<keyword evidence="6" id="KW-0663">Pyridoxal phosphate</keyword>
<evidence type="ECO:0000256" key="6">
    <source>
        <dbReference type="ARBA" id="ARBA00022898"/>
    </source>
</evidence>
<comment type="catalytic activity">
    <reaction evidence="9">
        <text>O-phospho-L-threonine + H(+) = (R)-1-aminopropan-2-yl phosphate + CO2</text>
        <dbReference type="Rhea" id="RHEA:11492"/>
        <dbReference type="ChEBI" id="CHEBI:15378"/>
        <dbReference type="ChEBI" id="CHEBI:16526"/>
        <dbReference type="ChEBI" id="CHEBI:58563"/>
        <dbReference type="ChEBI" id="CHEBI:58675"/>
        <dbReference type="EC" id="4.1.1.81"/>
    </reaction>
</comment>
<accession>A0A4R3KAB8</accession>
<dbReference type="AlphaFoldDB" id="A0A4R3KAB8"/>
<proteinExistence type="predicted"/>
<sequence length="360" mass="41959">MKEWIQEHIRLLSKREHGSKSWAELDFSINTNPLGPPASVMDFFHKSDQSWIHKYPVEQAYSLKEQIAKKLKVNQEQVVIGNGAAELFFLLPRVLRVNRGVIVHPTFSEYEASLQAANVPIKRIFYEIDGDRFIFPLERLKAILSKGDLLYICRPNNPTGQMVSLEEMVEVIRFVKDRQALLVVDESFIEFTNEPLGLIELFHEKASLILVRSLTKFYSIPGIRLGYAIGPSWLIHSMEMVRDPWTVNALAQQMGILLLDDISFIEETRTWVQQEREWFYQEMKQMDEYHIYPTSANFYLVRTTFSARVLEQALKKKRIAIRLAHSFPGLDDHFIRLAIKTREENLELLKELKQFVLSSS</sequence>
<protein>
    <recommendedName>
        <fullName evidence="4">threonine-phosphate decarboxylase</fullName>
        <ecNumber evidence="4">4.1.1.81</ecNumber>
    </recommendedName>
    <alternativeName>
        <fullName evidence="8">L-threonine-O-3-phosphate decarboxylase</fullName>
    </alternativeName>
</protein>
<dbReference type="PANTHER" id="PTHR42885">
    <property type="entry name" value="HISTIDINOL-PHOSPHATE AMINOTRANSFERASE-RELATED"/>
    <property type="match status" value="1"/>
</dbReference>
<evidence type="ECO:0000256" key="3">
    <source>
        <dbReference type="ARBA" id="ARBA00004953"/>
    </source>
</evidence>
<feature type="domain" description="Aminotransferase class I/classII large" evidence="10">
    <location>
        <begin position="25"/>
        <end position="350"/>
    </location>
</feature>
<dbReference type="RefSeq" id="WP_132770051.1">
    <property type="nucleotide sequence ID" value="NZ_SMAB01000019.1"/>
</dbReference>
<dbReference type="Gene3D" id="3.40.640.10">
    <property type="entry name" value="Type I PLP-dependent aspartate aminotransferase-like (Major domain)"/>
    <property type="match status" value="1"/>
</dbReference>
<evidence type="ECO:0000256" key="5">
    <source>
        <dbReference type="ARBA" id="ARBA00022573"/>
    </source>
</evidence>
<organism evidence="11 12">
    <name type="scientific">Tepidibacillus fermentans</name>
    <dbReference type="NCBI Taxonomy" id="1281767"/>
    <lineage>
        <taxon>Bacteria</taxon>
        <taxon>Bacillati</taxon>
        <taxon>Bacillota</taxon>
        <taxon>Bacilli</taxon>
        <taxon>Bacillales</taxon>
        <taxon>Bacillaceae</taxon>
        <taxon>Tepidibacillus</taxon>
    </lineage>
</organism>
<evidence type="ECO:0000256" key="1">
    <source>
        <dbReference type="ARBA" id="ARBA00001933"/>
    </source>
</evidence>
<dbReference type="PANTHER" id="PTHR42885:SF1">
    <property type="entry name" value="THREONINE-PHOSPHATE DECARBOXYLASE"/>
    <property type="match status" value="1"/>
</dbReference>
<dbReference type="SUPFAM" id="SSF53383">
    <property type="entry name" value="PLP-dependent transferases"/>
    <property type="match status" value="1"/>
</dbReference>
<dbReference type="EC" id="4.1.1.81" evidence="4"/>
<comment type="function">
    <text evidence="2">Decarboxylates L-threonine-O-3-phosphate to yield (R)-1-amino-2-propanol O-2-phosphate, the precursor for the linkage between the nucleotide loop and the corrin ring in cobalamin.</text>
</comment>
<reference evidence="11 12" key="1">
    <citation type="submission" date="2019-03" db="EMBL/GenBank/DDBJ databases">
        <title>Genomic Encyclopedia of Type Strains, Phase IV (KMG-IV): sequencing the most valuable type-strain genomes for metagenomic binning, comparative biology and taxonomic classification.</title>
        <authorList>
            <person name="Goeker M."/>
        </authorList>
    </citation>
    <scope>NUCLEOTIDE SEQUENCE [LARGE SCALE GENOMIC DNA]</scope>
    <source>
        <strain evidence="11 12">DSM 23802</strain>
    </source>
</reference>
<dbReference type="InterPro" id="IPR015422">
    <property type="entry name" value="PyrdxlP-dep_Trfase_small"/>
</dbReference>
<dbReference type="NCBIfam" id="TIGR01140">
    <property type="entry name" value="L_thr_O3P_dcar"/>
    <property type="match status" value="1"/>
</dbReference>
<dbReference type="InterPro" id="IPR005860">
    <property type="entry name" value="CobD"/>
</dbReference>
<evidence type="ECO:0000313" key="12">
    <source>
        <dbReference type="Proteomes" id="UP000295788"/>
    </source>
</evidence>
<dbReference type="OrthoDB" id="9813612at2"/>
<dbReference type="InterPro" id="IPR004838">
    <property type="entry name" value="NHTrfase_class1_PyrdxlP-BS"/>
</dbReference>
<dbReference type="GO" id="GO:0030170">
    <property type="term" value="F:pyridoxal phosphate binding"/>
    <property type="evidence" value="ECO:0007669"/>
    <property type="project" value="InterPro"/>
</dbReference>
<dbReference type="InterPro" id="IPR015421">
    <property type="entry name" value="PyrdxlP-dep_Trfase_major"/>
</dbReference>
<dbReference type="Gene3D" id="3.90.1150.10">
    <property type="entry name" value="Aspartate Aminotransferase, domain 1"/>
    <property type="match status" value="1"/>
</dbReference>
<evidence type="ECO:0000256" key="2">
    <source>
        <dbReference type="ARBA" id="ARBA00003444"/>
    </source>
</evidence>
<comment type="cofactor">
    <cofactor evidence="1">
        <name>pyridoxal 5'-phosphate</name>
        <dbReference type="ChEBI" id="CHEBI:597326"/>
    </cofactor>
</comment>
<evidence type="ECO:0000256" key="4">
    <source>
        <dbReference type="ARBA" id="ARBA00012285"/>
    </source>
</evidence>
<name>A0A4R3KAB8_9BACI</name>
<evidence type="ECO:0000256" key="8">
    <source>
        <dbReference type="ARBA" id="ARBA00029996"/>
    </source>
</evidence>